<dbReference type="PROSITE" id="PS51257">
    <property type="entry name" value="PROKAR_LIPOPROTEIN"/>
    <property type="match status" value="1"/>
</dbReference>
<proteinExistence type="predicted"/>
<keyword evidence="2" id="KW-1185">Reference proteome</keyword>
<reference evidence="1" key="1">
    <citation type="journal article" date="2020" name="Stud. Mycol.">
        <title>101 Dothideomycetes genomes: a test case for predicting lifestyles and emergence of pathogens.</title>
        <authorList>
            <person name="Haridas S."/>
            <person name="Albert R."/>
            <person name="Binder M."/>
            <person name="Bloem J."/>
            <person name="Labutti K."/>
            <person name="Salamov A."/>
            <person name="Andreopoulos B."/>
            <person name="Baker S."/>
            <person name="Barry K."/>
            <person name="Bills G."/>
            <person name="Bluhm B."/>
            <person name="Cannon C."/>
            <person name="Castanera R."/>
            <person name="Culley D."/>
            <person name="Daum C."/>
            <person name="Ezra D."/>
            <person name="Gonzalez J."/>
            <person name="Henrissat B."/>
            <person name="Kuo A."/>
            <person name="Liang C."/>
            <person name="Lipzen A."/>
            <person name="Lutzoni F."/>
            <person name="Magnuson J."/>
            <person name="Mondo S."/>
            <person name="Nolan M."/>
            <person name="Ohm R."/>
            <person name="Pangilinan J."/>
            <person name="Park H.-J."/>
            <person name="Ramirez L."/>
            <person name="Alfaro M."/>
            <person name="Sun H."/>
            <person name="Tritt A."/>
            <person name="Yoshinaga Y."/>
            <person name="Zwiers L.-H."/>
            <person name="Turgeon B."/>
            <person name="Goodwin S."/>
            <person name="Spatafora J."/>
            <person name="Crous P."/>
            <person name="Grigoriev I."/>
        </authorList>
    </citation>
    <scope>NUCLEOTIDE SEQUENCE</scope>
    <source>
        <strain evidence="1">CBS 262.69</strain>
    </source>
</reference>
<evidence type="ECO:0000313" key="2">
    <source>
        <dbReference type="Proteomes" id="UP000799640"/>
    </source>
</evidence>
<protein>
    <submittedName>
        <fullName evidence="1">Uncharacterized protein</fullName>
    </submittedName>
</protein>
<gene>
    <name evidence="1" type="ORF">EJ06DRAFT_283621</name>
</gene>
<accession>A0A6G1I6G6</accession>
<dbReference type="AlphaFoldDB" id="A0A6G1I6G6"/>
<dbReference type="EMBL" id="ML996689">
    <property type="protein sequence ID" value="KAF2403585.1"/>
    <property type="molecule type" value="Genomic_DNA"/>
</dbReference>
<evidence type="ECO:0000313" key="1">
    <source>
        <dbReference type="EMBL" id="KAF2403585.1"/>
    </source>
</evidence>
<organism evidence="1 2">
    <name type="scientific">Trichodelitschia bisporula</name>
    <dbReference type="NCBI Taxonomy" id="703511"/>
    <lineage>
        <taxon>Eukaryota</taxon>
        <taxon>Fungi</taxon>
        <taxon>Dikarya</taxon>
        <taxon>Ascomycota</taxon>
        <taxon>Pezizomycotina</taxon>
        <taxon>Dothideomycetes</taxon>
        <taxon>Dothideomycetes incertae sedis</taxon>
        <taxon>Phaeotrichales</taxon>
        <taxon>Phaeotrichaceae</taxon>
        <taxon>Trichodelitschia</taxon>
    </lineage>
</organism>
<dbReference type="Proteomes" id="UP000799640">
    <property type="component" value="Unassembled WGS sequence"/>
</dbReference>
<sequence length="149" mass="16609">MIFHRFKRAFAYSTVAFSCVLKPPNEIQNSGPPCLAICDTGGRALHASPAHCITPEAGAVISTIVNPLSVPWYQATFPSKSFNTWWLSKKWVETVSQTVAVLIHRWWLSPLDKTSFASALEDACCPGYLVRTDCRSLDSTERFCELQLV</sequence>
<name>A0A6G1I6G6_9PEZI</name>